<organism evidence="2 3">
    <name type="scientific">Homarus americanus</name>
    <name type="common">American lobster</name>
    <dbReference type="NCBI Taxonomy" id="6706"/>
    <lineage>
        <taxon>Eukaryota</taxon>
        <taxon>Metazoa</taxon>
        <taxon>Ecdysozoa</taxon>
        <taxon>Arthropoda</taxon>
        <taxon>Crustacea</taxon>
        <taxon>Multicrustacea</taxon>
        <taxon>Malacostraca</taxon>
        <taxon>Eumalacostraca</taxon>
        <taxon>Eucarida</taxon>
        <taxon>Decapoda</taxon>
        <taxon>Pleocyemata</taxon>
        <taxon>Astacidea</taxon>
        <taxon>Nephropoidea</taxon>
        <taxon>Nephropidae</taxon>
        <taxon>Homarus</taxon>
    </lineage>
</organism>
<evidence type="ECO:0000256" key="1">
    <source>
        <dbReference type="ARBA" id="ARBA00009817"/>
    </source>
</evidence>
<comment type="similarity">
    <text evidence="1">Belongs to the HEBP family.</text>
</comment>
<comment type="caution">
    <text evidence="2">The sequence shown here is derived from an EMBL/GenBank/DDBJ whole genome shotgun (WGS) entry which is preliminary data.</text>
</comment>
<keyword evidence="3" id="KW-1185">Reference proteome</keyword>
<dbReference type="EMBL" id="JAHLQT010021080">
    <property type="protein sequence ID" value="KAG7167954.1"/>
    <property type="molecule type" value="Genomic_DNA"/>
</dbReference>
<evidence type="ECO:0000313" key="2">
    <source>
        <dbReference type="EMBL" id="KAG7167954.1"/>
    </source>
</evidence>
<evidence type="ECO:0000313" key="3">
    <source>
        <dbReference type="Proteomes" id="UP000747542"/>
    </source>
</evidence>
<dbReference type="Pfam" id="PF04832">
    <property type="entry name" value="SOUL"/>
    <property type="match status" value="1"/>
</dbReference>
<dbReference type="InterPro" id="IPR006917">
    <property type="entry name" value="SOUL_heme-bd"/>
</dbReference>
<proteinExistence type="inferred from homology"/>
<protein>
    <submittedName>
        <fullName evidence="2">Heme-binding protein 2-like 3</fullName>
    </submittedName>
</protein>
<dbReference type="PANTHER" id="PTHR11220:SF73">
    <property type="entry name" value="HEME-BINDING PROTEIN 2"/>
    <property type="match status" value="1"/>
</dbReference>
<dbReference type="SUPFAM" id="SSF55136">
    <property type="entry name" value="Probable bacterial effector-binding domain"/>
    <property type="match status" value="1"/>
</dbReference>
<dbReference type="Proteomes" id="UP000747542">
    <property type="component" value="Unassembled WGS sequence"/>
</dbReference>
<accession>A0A8J5K5M2</accession>
<name>A0A8J5K5M2_HOMAM</name>
<dbReference type="InterPro" id="IPR011256">
    <property type="entry name" value="Reg_factor_effector_dom_sf"/>
</dbReference>
<dbReference type="PANTHER" id="PTHR11220">
    <property type="entry name" value="HEME-BINDING PROTEIN-RELATED"/>
    <property type="match status" value="1"/>
</dbReference>
<gene>
    <name evidence="2" type="primary">Hebp2-L3</name>
    <name evidence="2" type="ORF">Hamer_G018381</name>
</gene>
<dbReference type="Gene3D" id="3.20.80.10">
    <property type="entry name" value="Regulatory factor, effector binding domain"/>
    <property type="match status" value="1"/>
</dbReference>
<reference evidence="2" key="1">
    <citation type="journal article" date="2021" name="Sci. Adv.">
        <title>The American lobster genome reveals insights on longevity, neural, and immune adaptations.</title>
        <authorList>
            <person name="Polinski J.M."/>
            <person name="Zimin A.V."/>
            <person name="Clark K.F."/>
            <person name="Kohn A.B."/>
            <person name="Sadowski N."/>
            <person name="Timp W."/>
            <person name="Ptitsyn A."/>
            <person name="Khanna P."/>
            <person name="Romanova D.Y."/>
            <person name="Williams P."/>
            <person name="Greenwood S.J."/>
            <person name="Moroz L.L."/>
            <person name="Walt D.R."/>
            <person name="Bodnar A.G."/>
        </authorList>
    </citation>
    <scope>NUCLEOTIDE SEQUENCE</scope>
    <source>
        <strain evidence="2">GMGI-L3</strain>
    </source>
</reference>
<dbReference type="AlphaFoldDB" id="A0A8J5K5M2"/>
<sequence>MLRLLFHKSRGVYIGVVDQQIDILCTEDFILPPNRGLPSLSSYLQVQLRLSKMRWLAFCILVVVGVTAAHANFGYEEREYPASQWACTEEREEEMSMTIPVTTEFTLRSPTDKSYTMCFYLGRQHQTNPPTPTNAQVFIQNRPFLKVFTRTVGGYVESESEWMDEAGRLAAIIQENGQTVSLNHMYWVGYDAPLKFWYRRNEVWFPVN</sequence>